<evidence type="ECO:0000313" key="7">
    <source>
        <dbReference type="Proteomes" id="UP000007993"/>
    </source>
</evidence>
<dbReference type="GO" id="GO:0003677">
    <property type="term" value="F:DNA binding"/>
    <property type="evidence" value="ECO:0007669"/>
    <property type="project" value="InterPro"/>
</dbReference>
<dbReference type="InterPro" id="IPR002052">
    <property type="entry name" value="DNA_methylase_N6_adenine_CS"/>
</dbReference>
<dbReference type="EMBL" id="AMCW01000012">
    <property type="protein sequence ID" value="EKK04205.1"/>
    <property type="molecule type" value="Genomic_DNA"/>
</dbReference>
<evidence type="ECO:0000313" key="6">
    <source>
        <dbReference type="EMBL" id="EKK04205.1"/>
    </source>
</evidence>
<dbReference type="Proteomes" id="UP000007993">
    <property type="component" value="Unassembled WGS sequence"/>
</dbReference>
<dbReference type="InterPro" id="IPR001091">
    <property type="entry name" value="RM_Methyltransferase"/>
</dbReference>
<gene>
    <name evidence="6" type="ORF">RBSH_00400</name>
</gene>
<reference evidence="6 7" key="1">
    <citation type="journal article" date="2013" name="Mar. Genomics">
        <title>Expression of sulfatases in Rhodopirellula baltica and the diversity of sulfatases in the genus Rhodopirellula.</title>
        <authorList>
            <person name="Wegner C.E."/>
            <person name="Richter-Heitmann T."/>
            <person name="Klindworth A."/>
            <person name="Klockow C."/>
            <person name="Richter M."/>
            <person name="Achstetter T."/>
            <person name="Glockner F.O."/>
            <person name="Harder J."/>
        </authorList>
    </citation>
    <scope>NUCLEOTIDE SEQUENCE [LARGE SCALE GENOMIC DNA]</scope>
    <source>
        <strain evidence="6 7">SH28</strain>
    </source>
</reference>
<sequence length="623" mass="69881">MVDHPAQQLIVCGPRMDPNVLKTHPAFGQIHVSDCIDGMAELPAGCIDLAFADPPFNIGYTYDVYDDSLESDEYIQWSESWIRGVHRVLADDGAFWLAIGDEYAAELKVLAQQIGFQCRSWVIWYYTFGVHCKYKFTRSHAHLFHFVKDEKHFKFNADDPSVRVPSARQLVYNDRRANSKGRMPDDTWILRPQDLPYGFTADEDIWYFPRVAGTFKERAGFHGCQMPEQLLGRIIRACSDPGDKVLDPFSGSATTVAVAKKLGREFISFEMSEEYVSLGTERLEQIRVGDPLTGAADPLRSAPATNGKKNESKAEKLAREEEERQRWATQQVGPQLEFQFETMRAMTDGELINAFREIHDGHSVDRVLLDPVLSDRLESACRRISEREPAASRRQRLIELRASGALTAEGIHTERPTSIPTTTLERFSYAAELAWAILVQRYPEHSLDDVFTDPKLLEEFDREALLHAADADPLTLRWCATQLRSWATTAREHQPGADEPERSTPKFSAAKNWTTTSGPTSKSGSAKGGLYQVLAQDGSVLFVGETSDFTVRFGDHLASESAARFWRNEAGGQPKVRTASIQDATGPERRLAMCQWLQENPAASRNLVSLWSTDIPLGASTSS</sequence>
<dbReference type="SUPFAM" id="SSF53335">
    <property type="entry name" value="S-adenosyl-L-methionine-dependent methyltransferases"/>
    <property type="match status" value="1"/>
</dbReference>
<comment type="caution">
    <text evidence="6">The sequence shown here is derived from an EMBL/GenBank/DDBJ whole genome shotgun (WGS) entry which is preliminary data.</text>
</comment>
<feature type="region of interest" description="Disordered" evidence="4">
    <location>
        <begin position="490"/>
        <end position="526"/>
    </location>
</feature>
<evidence type="ECO:0000256" key="3">
    <source>
        <dbReference type="ARBA" id="ARBA00022679"/>
    </source>
</evidence>
<accession>K5CJE9</accession>
<dbReference type="GO" id="GO:0032259">
    <property type="term" value="P:methylation"/>
    <property type="evidence" value="ECO:0007669"/>
    <property type="project" value="UniProtKB-KW"/>
</dbReference>
<name>K5CJE9_RHOBT</name>
<dbReference type="Gene3D" id="3.40.50.150">
    <property type="entry name" value="Vaccinia Virus protein VP39"/>
    <property type="match status" value="1"/>
</dbReference>
<evidence type="ECO:0000259" key="5">
    <source>
        <dbReference type="Pfam" id="PF01555"/>
    </source>
</evidence>
<keyword evidence="3" id="KW-0808">Transferase</keyword>
<dbReference type="InterPro" id="IPR029063">
    <property type="entry name" value="SAM-dependent_MTases_sf"/>
</dbReference>
<dbReference type="GO" id="GO:0008170">
    <property type="term" value="F:N-methyltransferase activity"/>
    <property type="evidence" value="ECO:0007669"/>
    <property type="project" value="InterPro"/>
</dbReference>
<evidence type="ECO:0000256" key="4">
    <source>
        <dbReference type="SAM" id="MobiDB-lite"/>
    </source>
</evidence>
<dbReference type="Pfam" id="PF01555">
    <property type="entry name" value="N6_N4_Mtase"/>
    <property type="match status" value="1"/>
</dbReference>
<organism evidence="6 7">
    <name type="scientific">Rhodopirellula baltica SH28</name>
    <dbReference type="NCBI Taxonomy" id="993517"/>
    <lineage>
        <taxon>Bacteria</taxon>
        <taxon>Pseudomonadati</taxon>
        <taxon>Planctomycetota</taxon>
        <taxon>Planctomycetia</taxon>
        <taxon>Pirellulales</taxon>
        <taxon>Pirellulaceae</taxon>
        <taxon>Rhodopirellula</taxon>
    </lineage>
</organism>
<feature type="compositionally biased region" description="Basic and acidic residues" evidence="4">
    <location>
        <begin position="308"/>
        <end position="326"/>
    </location>
</feature>
<dbReference type="GO" id="GO:0005737">
    <property type="term" value="C:cytoplasm"/>
    <property type="evidence" value="ECO:0007669"/>
    <property type="project" value="TreeGrafter"/>
</dbReference>
<dbReference type="PROSITE" id="PS00092">
    <property type="entry name" value="N6_MTASE"/>
    <property type="match status" value="1"/>
</dbReference>
<dbReference type="FunFam" id="3.40.50.150:FF:001014">
    <property type="entry name" value="Recombination and DNA repair"/>
    <property type="match status" value="1"/>
</dbReference>
<feature type="compositionally biased region" description="Basic and acidic residues" evidence="4">
    <location>
        <begin position="490"/>
        <end position="504"/>
    </location>
</feature>
<feature type="domain" description="DNA methylase N-4/N-6" evidence="5">
    <location>
        <begin position="47"/>
        <end position="278"/>
    </location>
</feature>
<feature type="compositionally biased region" description="Low complexity" evidence="4">
    <location>
        <begin position="514"/>
        <end position="526"/>
    </location>
</feature>
<dbReference type="InterPro" id="IPR002941">
    <property type="entry name" value="DNA_methylase_N4/N6"/>
</dbReference>
<keyword evidence="2 6" id="KW-0489">Methyltransferase</keyword>
<dbReference type="PANTHER" id="PTHR13370">
    <property type="entry name" value="RNA METHYLASE-RELATED"/>
    <property type="match status" value="1"/>
</dbReference>
<dbReference type="PRINTS" id="PR00508">
    <property type="entry name" value="S21N4MTFRASE"/>
</dbReference>
<evidence type="ECO:0000256" key="2">
    <source>
        <dbReference type="ARBA" id="ARBA00022603"/>
    </source>
</evidence>
<feature type="region of interest" description="Disordered" evidence="4">
    <location>
        <begin position="292"/>
        <end position="330"/>
    </location>
</feature>
<comment type="similarity">
    <text evidence="1">Belongs to the N(4)/N(6)-methyltransferase family.</text>
</comment>
<dbReference type="PATRIC" id="fig|993517.3.peg.444"/>
<dbReference type="AlphaFoldDB" id="K5CJE9"/>
<proteinExistence type="inferred from homology"/>
<evidence type="ECO:0000256" key="1">
    <source>
        <dbReference type="ARBA" id="ARBA00006594"/>
    </source>
</evidence>
<dbReference type="PANTHER" id="PTHR13370:SF3">
    <property type="entry name" value="TRNA (GUANINE(10)-N2)-METHYLTRANSFERASE HOMOLOG"/>
    <property type="match status" value="1"/>
</dbReference>
<dbReference type="GO" id="GO:0009007">
    <property type="term" value="F:site-specific DNA-methyltransferase (adenine-specific) activity"/>
    <property type="evidence" value="ECO:0007669"/>
    <property type="project" value="TreeGrafter"/>
</dbReference>
<protein>
    <submittedName>
        <fullName evidence="6">Modification methylase</fullName>
    </submittedName>
</protein>